<organism evidence="1 2">
    <name type="scientific">Serendipita vermifera MAFF 305830</name>
    <dbReference type="NCBI Taxonomy" id="933852"/>
    <lineage>
        <taxon>Eukaryota</taxon>
        <taxon>Fungi</taxon>
        <taxon>Dikarya</taxon>
        <taxon>Basidiomycota</taxon>
        <taxon>Agaricomycotina</taxon>
        <taxon>Agaricomycetes</taxon>
        <taxon>Sebacinales</taxon>
        <taxon>Serendipitaceae</taxon>
        <taxon>Serendipita</taxon>
    </lineage>
</organism>
<name>A0A0C3AWK7_SERVB</name>
<accession>A0A0C3AWK7</accession>
<gene>
    <name evidence="1" type="ORF">M408DRAFT_332231</name>
</gene>
<evidence type="ECO:0000313" key="2">
    <source>
        <dbReference type="Proteomes" id="UP000054097"/>
    </source>
</evidence>
<proteinExistence type="predicted"/>
<dbReference type="HOGENOM" id="CLU_1310778_0_0_1"/>
<sequence>MTTAFNNVLAGLDLSRVQDLELVNYYAYYEWGEVKIKFPSLVALVLPDSFLFISLFDAPSLVSIKLGPYALQGEAKVRESSRVLKLFTEDRDQISIAPASLDMHLNTTAASVIAVLSHWHQVQHLELILTQGDRFAWEGAFSKRIKTAKNPLCPNLITLTLCTPWDQKESARWSQTSRAIFKARKLGPLELISWTHELDVPKTKVFVDGV</sequence>
<dbReference type="EMBL" id="KN824334">
    <property type="protein sequence ID" value="KIM23606.1"/>
    <property type="molecule type" value="Genomic_DNA"/>
</dbReference>
<evidence type="ECO:0000313" key="1">
    <source>
        <dbReference type="EMBL" id="KIM23606.1"/>
    </source>
</evidence>
<protein>
    <submittedName>
        <fullName evidence="1">Uncharacterized protein</fullName>
    </submittedName>
</protein>
<reference evidence="2" key="2">
    <citation type="submission" date="2015-01" db="EMBL/GenBank/DDBJ databases">
        <title>Evolutionary Origins and Diversification of the Mycorrhizal Mutualists.</title>
        <authorList>
            <consortium name="DOE Joint Genome Institute"/>
            <consortium name="Mycorrhizal Genomics Consortium"/>
            <person name="Kohler A."/>
            <person name="Kuo A."/>
            <person name="Nagy L.G."/>
            <person name="Floudas D."/>
            <person name="Copeland A."/>
            <person name="Barry K.W."/>
            <person name="Cichocki N."/>
            <person name="Veneault-Fourrey C."/>
            <person name="LaButti K."/>
            <person name="Lindquist E.A."/>
            <person name="Lipzen A."/>
            <person name="Lundell T."/>
            <person name="Morin E."/>
            <person name="Murat C."/>
            <person name="Riley R."/>
            <person name="Ohm R."/>
            <person name="Sun H."/>
            <person name="Tunlid A."/>
            <person name="Henrissat B."/>
            <person name="Grigoriev I.V."/>
            <person name="Hibbett D.S."/>
            <person name="Martin F."/>
        </authorList>
    </citation>
    <scope>NUCLEOTIDE SEQUENCE [LARGE SCALE GENOMIC DNA]</scope>
    <source>
        <strain evidence="2">MAFF 305830</strain>
    </source>
</reference>
<reference evidence="1 2" key="1">
    <citation type="submission" date="2014-04" db="EMBL/GenBank/DDBJ databases">
        <authorList>
            <consortium name="DOE Joint Genome Institute"/>
            <person name="Kuo A."/>
            <person name="Zuccaro A."/>
            <person name="Kohler A."/>
            <person name="Nagy L.G."/>
            <person name="Floudas D."/>
            <person name="Copeland A."/>
            <person name="Barry K.W."/>
            <person name="Cichocki N."/>
            <person name="Veneault-Fourrey C."/>
            <person name="LaButti K."/>
            <person name="Lindquist E.A."/>
            <person name="Lipzen A."/>
            <person name="Lundell T."/>
            <person name="Morin E."/>
            <person name="Murat C."/>
            <person name="Sun H."/>
            <person name="Tunlid A."/>
            <person name="Henrissat B."/>
            <person name="Grigoriev I.V."/>
            <person name="Hibbett D.S."/>
            <person name="Martin F."/>
            <person name="Nordberg H.P."/>
            <person name="Cantor M.N."/>
            <person name="Hua S.X."/>
        </authorList>
    </citation>
    <scope>NUCLEOTIDE SEQUENCE [LARGE SCALE GENOMIC DNA]</scope>
    <source>
        <strain evidence="1 2">MAFF 305830</strain>
    </source>
</reference>
<dbReference type="AlphaFoldDB" id="A0A0C3AWK7"/>
<keyword evidence="2" id="KW-1185">Reference proteome</keyword>
<dbReference type="Proteomes" id="UP000054097">
    <property type="component" value="Unassembled WGS sequence"/>
</dbReference>